<feature type="compositionally biased region" description="Basic and acidic residues" evidence="7">
    <location>
        <begin position="507"/>
        <end position="521"/>
    </location>
</feature>
<evidence type="ECO:0000256" key="6">
    <source>
        <dbReference type="RuleBase" id="RU000354"/>
    </source>
</evidence>
<accession>A0A8J6H3V3</accession>
<dbReference type="Pfam" id="PF00688">
    <property type="entry name" value="TGFb_propeptide"/>
    <property type="match status" value="1"/>
</dbReference>
<dbReference type="InterPro" id="IPR017948">
    <property type="entry name" value="TGFb_CS"/>
</dbReference>
<dbReference type="Gene3D" id="2.10.90.10">
    <property type="entry name" value="Cystine-knot cytokines"/>
    <property type="match status" value="1"/>
</dbReference>
<feature type="region of interest" description="Disordered" evidence="7">
    <location>
        <begin position="384"/>
        <end position="461"/>
    </location>
</feature>
<dbReference type="Proteomes" id="UP000719412">
    <property type="component" value="Unassembled WGS sequence"/>
</dbReference>
<comment type="similarity">
    <text evidence="2 6">Belongs to the TGF-beta family.</text>
</comment>
<dbReference type="CDD" id="cd13751">
    <property type="entry name" value="TGF_beta_GDF8_like"/>
    <property type="match status" value="1"/>
</dbReference>
<feature type="compositionally biased region" description="Basic and acidic residues" evidence="7">
    <location>
        <begin position="393"/>
        <end position="419"/>
    </location>
</feature>
<sequence length="842" mass="97015">MFIIPGNVTHVVYWLRSAFSTRVFDCMRSKCTAARGGASAGARTEFCVHPRLRHGWRGQDILHFMFSDSITKYHVSNATLFVYVKGAERRPLPDVLIEVFKVYKAPDHPDSPGLYRMVSKKVTQPLGRGDWVKLDLTITVSEWFKNPRENFGFVVNATANGKKVVVTDTTVEDGSKAPFVEVSTMEARRRTRRNVGLNCDDKMNEPLCCRYPLIVDFEEFGWDFIIAPKRYDAHYCSGECPYITLQKHAHTHLMKIASPNSAQPCCAPRKMSAISMLYFDQQLNVVYGSLPGMVVDRTWSRKIDRTVIRGQPNNVRSCGAKKLFFQKNPAANLKNSCRVWRSPIKRVFSGSRHVRKARPAPLRAYRRGHKLLAGLVPRLVLIDKKNTRRRTGRREGMPKSPKVRKESSKREREEGRTSEEGTNPFRKSTRTGRFPSRSEEGNKSKEMDKEMKTMIRDRREDTARIREENKVLRKELAAVREEMRGREEKWHAEEADWIERMKVIEEKMEQTEKKERKNNVKKERRRTGEKRYKENVNKKVGGQRKRKQKHKGESRDRKSTNGKIKEQEKKKGKATDKEMKTTRRRVEDAMKENREDRILSGGDFNWRIGERGARNWEEERGGWENKIQRQGGKFRGEETDGMDRRKWMRVRALRAALLEPSTFPPHPWLQLNQAVGTSKQAACVCGPTFPVCPIHYTINSSTRSLIGLGPIDKTFKSPLSIALLQSCVTPAQTLVTLIPIRVGRGATAATFVSVSITVKRRRGSCKADRGWDRCSSLFYHRARLSVISPSRDRDGRGIQVARFRRFRPKYDKKLRKRRCYRFGDGGKMVMGRSGLFGHFGGV</sequence>
<gene>
    <name evidence="10" type="ORF">GEV33_015148</name>
    <name evidence="9" type="ORF">GEV33_015149</name>
</gene>
<dbReference type="AlphaFoldDB" id="A0A8J6H3V3"/>
<dbReference type="PANTHER" id="PTHR11848">
    <property type="entry name" value="TGF-BETA FAMILY"/>
    <property type="match status" value="1"/>
</dbReference>
<keyword evidence="5" id="KW-1015">Disulfide bond</keyword>
<protein>
    <recommendedName>
        <fullName evidence="8">TGF-beta family profile domain-containing protein</fullName>
    </recommendedName>
</protein>
<evidence type="ECO:0000313" key="10">
    <source>
        <dbReference type="EMBL" id="KAH0807643.1"/>
    </source>
</evidence>
<comment type="caution">
    <text evidence="10">The sequence shown here is derived from an EMBL/GenBank/DDBJ whole genome shotgun (WGS) entry which is preliminary data.</text>
</comment>
<dbReference type="InterPro" id="IPR001839">
    <property type="entry name" value="TGF-b_C"/>
</dbReference>
<dbReference type="EMBL" id="JABDTM020029961">
    <property type="protein sequence ID" value="KAH0807642.1"/>
    <property type="molecule type" value="Genomic_DNA"/>
</dbReference>
<evidence type="ECO:0000256" key="3">
    <source>
        <dbReference type="ARBA" id="ARBA00022525"/>
    </source>
</evidence>
<dbReference type="PANTHER" id="PTHR11848:SF262">
    <property type="entry name" value="LD29161P"/>
    <property type="match status" value="1"/>
</dbReference>
<feature type="compositionally biased region" description="Basic residues" evidence="7">
    <location>
        <begin position="541"/>
        <end position="550"/>
    </location>
</feature>
<reference evidence="10" key="1">
    <citation type="journal article" date="2020" name="J Insects Food Feed">
        <title>The yellow mealworm (Tenebrio molitor) genome: a resource for the emerging insects as food and feed industry.</title>
        <authorList>
            <person name="Eriksson T."/>
            <person name="Andere A."/>
            <person name="Kelstrup H."/>
            <person name="Emery V."/>
            <person name="Picard C."/>
        </authorList>
    </citation>
    <scope>NUCLEOTIDE SEQUENCE</scope>
    <source>
        <strain evidence="10">Stoneville</strain>
        <tissue evidence="10">Whole head</tissue>
    </source>
</reference>
<feature type="region of interest" description="Disordered" evidence="7">
    <location>
        <begin position="507"/>
        <end position="583"/>
    </location>
</feature>
<dbReference type="Pfam" id="PF00019">
    <property type="entry name" value="TGF_beta"/>
    <property type="match status" value="1"/>
</dbReference>
<dbReference type="InterPro" id="IPR029034">
    <property type="entry name" value="Cystine-knot_cytokine"/>
</dbReference>
<dbReference type="PROSITE" id="PS00250">
    <property type="entry name" value="TGF_BETA_1"/>
    <property type="match status" value="1"/>
</dbReference>
<dbReference type="InterPro" id="IPR001111">
    <property type="entry name" value="TGF-b_propeptide"/>
</dbReference>
<proteinExistence type="inferred from homology"/>
<evidence type="ECO:0000256" key="7">
    <source>
        <dbReference type="SAM" id="MobiDB-lite"/>
    </source>
</evidence>
<dbReference type="Gene3D" id="2.60.120.970">
    <property type="match status" value="1"/>
</dbReference>
<name>A0A8J6H3V3_TENMO</name>
<evidence type="ECO:0000256" key="5">
    <source>
        <dbReference type="ARBA" id="ARBA00023157"/>
    </source>
</evidence>
<feature type="compositionally biased region" description="Basic and acidic residues" evidence="7">
    <location>
        <begin position="436"/>
        <end position="461"/>
    </location>
</feature>
<dbReference type="EMBL" id="JABDTM020029960">
    <property type="protein sequence ID" value="KAH0807643.1"/>
    <property type="molecule type" value="Genomic_DNA"/>
</dbReference>
<evidence type="ECO:0000259" key="8">
    <source>
        <dbReference type="PROSITE" id="PS51362"/>
    </source>
</evidence>
<keyword evidence="11" id="KW-1185">Reference proteome</keyword>
<dbReference type="PROSITE" id="PS51362">
    <property type="entry name" value="TGF_BETA_2"/>
    <property type="match status" value="1"/>
</dbReference>
<evidence type="ECO:0000313" key="11">
    <source>
        <dbReference type="Proteomes" id="UP000719412"/>
    </source>
</evidence>
<dbReference type="GO" id="GO:0005125">
    <property type="term" value="F:cytokine activity"/>
    <property type="evidence" value="ECO:0007669"/>
    <property type="project" value="TreeGrafter"/>
</dbReference>
<evidence type="ECO:0000256" key="4">
    <source>
        <dbReference type="ARBA" id="ARBA00023030"/>
    </source>
</evidence>
<dbReference type="InterPro" id="IPR015615">
    <property type="entry name" value="TGF-beta-rel"/>
</dbReference>
<dbReference type="SUPFAM" id="SSF57501">
    <property type="entry name" value="Cystine-knot cytokines"/>
    <property type="match status" value="1"/>
</dbReference>
<dbReference type="GO" id="GO:0005615">
    <property type="term" value="C:extracellular space"/>
    <property type="evidence" value="ECO:0007669"/>
    <property type="project" value="TreeGrafter"/>
</dbReference>
<dbReference type="SMART" id="SM00204">
    <property type="entry name" value="TGFB"/>
    <property type="match status" value="1"/>
</dbReference>
<feature type="compositionally biased region" description="Basic and acidic residues" evidence="7">
    <location>
        <begin position="551"/>
        <end position="583"/>
    </location>
</feature>
<reference evidence="10" key="2">
    <citation type="submission" date="2021-08" db="EMBL/GenBank/DDBJ databases">
        <authorList>
            <person name="Eriksson T."/>
        </authorList>
    </citation>
    <scope>NUCLEOTIDE SEQUENCE</scope>
    <source>
        <strain evidence="10">Stoneville</strain>
        <tissue evidence="10">Whole head</tissue>
    </source>
</reference>
<organism evidence="10 11">
    <name type="scientific">Tenebrio molitor</name>
    <name type="common">Yellow mealworm beetle</name>
    <dbReference type="NCBI Taxonomy" id="7067"/>
    <lineage>
        <taxon>Eukaryota</taxon>
        <taxon>Metazoa</taxon>
        <taxon>Ecdysozoa</taxon>
        <taxon>Arthropoda</taxon>
        <taxon>Hexapoda</taxon>
        <taxon>Insecta</taxon>
        <taxon>Pterygota</taxon>
        <taxon>Neoptera</taxon>
        <taxon>Endopterygota</taxon>
        <taxon>Coleoptera</taxon>
        <taxon>Polyphaga</taxon>
        <taxon>Cucujiformia</taxon>
        <taxon>Tenebrionidae</taxon>
        <taxon>Tenebrio</taxon>
    </lineage>
</organism>
<comment type="subcellular location">
    <subcellularLocation>
        <location evidence="1">Secreted</location>
    </subcellularLocation>
</comment>
<keyword evidence="3" id="KW-0964">Secreted</keyword>
<feature type="domain" description="TGF-beta family profile" evidence="8">
    <location>
        <begin position="190"/>
        <end position="301"/>
    </location>
</feature>
<keyword evidence="4 6" id="KW-0339">Growth factor</keyword>
<evidence type="ECO:0000313" key="9">
    <source>
        <dbReference type="EMBL" id="KAH0807642.1"/>
    </source>
</evidence>
<evidence type="ECO:0000256" key="1">
    <source>
        <dbReference type="ARBA" id="ARBA00004613"/>
    </source>
</evidence>
<dbReference type="GO" id="GO:0008083">
    <property type="term" value="F:growth factor activity"/>
    <property type="evidence" value="ECO:0007669"/>
    <property type="project" value="UniProtKB-KW"/>
</dbReference>
<evidence type="ECO:0000256" key="2">
    <source>
        <dbReference type="ARBA" id="ARBA00006656"/>
    </source>
</evidence>